<protein>
    <recommendedName>
        <fullName evidence="4">Secreted protein</fullName>
    </recommendedName>
</protein>
<feature type="signal peptide" evidence="1">
    <location>
        <begin position="1"/>
        <end position="16"/>
    </location>
</feature>
<dbReference type="AlphaFoldDB" id="A0A9P6DA61"/>
<dbReference type="EMBL" id="MU154717">
    <property type="protein sequence ID" value="KAF9488363.1"/>
    <property type="molecule type" value="Genomic_DNA"/>
</dbReference>
<organism evidence="2 3">
    <name type="scientific">Pleurotus eryngii</name>
    <name type="common">Boletus of the steppes</name>
    <dbReference type="NCBI Taxonomy" id="5323"/>
    <lineage>
        <taxon>Eukaryota</taxon>
        <taxon>Fungi</taxon>
        <taxon>Dikarya</taxon>
        <taxon>Basidiomycota</taxon>
        <taxon>Agaricomycotina</taxon>
        <taxon>Agaricomycetes</taxon>
        <taxon>Agaricomycetidae</taxon>
        <taxon>Agaricales</taxon>
        <taxon>Pleurotineae</taxon>
        <taxon>Pleurotaceae</taxon>
        <taxon>Pleurotus</taxon>
    </lineage>
</organism>
<name>A0A9P6DA61_PLEER</name>
<evidence type="ECO:0000313" key="2">
    <source>
        <dbReference type="EMBL" id="KAF9488363.1"/>
    </source>
</evidence>
<sequence>MLQPFLVSLVVATAIALYILATTQNAQRADPTAPGSCPLVPCCVKYPRRELPFARRSTLKAPSSMTSSPVFMPGVISPSDKHFPSNGTWSIVGRCMNV</sequence>
<gene>
    <name evidence="2" type="ORF">BDN71DRAFT_1457513</name>
</gene>
<feature type="chain" id="PRO_5040112970" description="Secreted protein" evidence="1">
    <location>
        <begin position="17"/>
        <end position="98"/>
    </location>
</feature>
<keyword evidence="3" id="KW-1185">Reference proteome</keyword>
<keyword evidence="1" id="KW-0732">Signal</keyword>
<proteinExistence type="predicted"/>
<reference evidence="2" key="1">
    <citation type="submission" date="2020-11" db="EMBL/GenBank/DDBJ databases">
        <authorList>
            <consortium name="DOE Joint Genome Institute"/>
            <person name="Ahrendt S."/>
            <person name="Riley R."/>
            <person name="Andreopoulos W."/>
            <person name="Labutti K."/>
            <person name="Pangilinan J."/>
            <person name="Ruiz-Duenas F.J."/>
            <person name="Barrasa J.M."/>
            <person name="Sanchez-Garcia M."/>
            <person name="Camarero S."/>
            <person name="Miyauchi S."/>
            <person name="Serrano A."/>
            <person name="Linde D."/>
            <person name="Babiker R."/>
            <person name="Drula E."/>
            <person name="Ayuso-Fernandez I."/>
            <person name="Pacheco R."/>
            <person name="Padilla G."/>
            <person name="Ferreira P."/>
            <person name="Barriuso J."/>
            <person name="Kellner H."/>
            <person name="Castanera R."/>
            <person name="Alfaro M."/>
            <person name="Ramirez L."/>
            <person name="Pisabarro A.G."/>
            <person name="Kuo A."/>
            <person name="Tritt A."/>
            <person name="Lipzen A."/>
            <person name="He G."/>
            <person name="Yan M."/>
            <person name="Ng V."/>
            <person name="Cullen D."/>
            <person name="Martin F."/>
            <person name="Rosso M.-N."/>
            <person name="Henrissat B."/>
            <person name="Hibbett D."/>
            <person name="Martinez A.T."/>
            <person name="Grigoriev I.V."/>
        </authorList>
    </citation>
    <scope>NUCLEOTIDE SEQUENCE</scope>
    <source>
        <strain evidence="2">ATCC 90797</strain>
    </source>
</reference>
<dbReference type="Proteomes" id="UP000807025">
    <property type="component" value="Unassembled WGS sequence"/>
</dbReference>
<evidence type="ECO:0008006" key="4">
    <source>
        <dbReference type="Google" id="ProtNLM"/>
    </source>
</evidence>
<evidence type="ECO:0000313" key="3">
    <source>
        <dbReference type="Proteomes" id="UP000807025"/>
    </source>
</evidence>
<comment type="caution">
    <text evidence="2">The sequence shown here is derived from an EMBL/GenBank/DDBJ whole genome shotgun (WGS) entry which is preliminary data.</text>
</comment>
<evidence type="ECO:0000256" key="1">
    <source>
        <dbReference type="SAM" id="SignalP"/>
    </source>
</evidence>
<accession>A0A9P6DA61</accession>